<evidence type="ECO:0008006" key="6">
    <source>
        <dbReference type="Google" id="ProtNLM"/>
    </source>
</evidence>
<dbReference type="GeneTree" id="ENSGT00940000165946"/>
<feature type="compositionally biased region" description="Basic and acidic residues" evidence="2">
    <location>
        <begin position="1407"/>
        <end position="1418"/>
    </location>
</feature>
<proteinExistence type="evidence at protein level"/>
<reference evidence="3" key="1">
    <citation type="submission" date="2020-11" db="EMBL/GenBank/DDBJ databases">
        <title>Gallus gallus (Chicken) genome, bGalGal1, GRCg7b, maternal haplotype autosomes + Z &amp; W.</title>
        <authorList>
            <person name="Warren W."/>
            <person name="Formenti G."/>
            <person name="Fedrigo O."/>
            <person name="Haase B."/>
            <person name="Mountcastle J."/>
            <person name="Balacco J."/>
            <person name="Tracey A."/>
            <person name="Schneider V."/>
            <person name="Okimoto R."/>
            <person name="Cheng H."/>
            <person name="Hawken R."/>
            <person name="Howe K."/>
            <person name="Jarvis E.D."/>
        </authorList>
    </citation>
    <scope>NUCLEOTIDE SEQUENCE [LARGE SCALE GENOMIC DNA]</scope>
    <source>
        <strain evidence="3">Broiler</strain>
    </source>
</reference>
<evidence type="ECO:0000313" key="4">
    <source>
        <dbReference type="Proteomes" id="UP000000539"/>
    </source>
</evidence>
<organism evidence="3 4">
    <name type="scientific">Gallus gallus</name>
    <name type="common">Chicken</name>
    <dbReference type="NCBI Taxonomy" id="9031"/>
    <lineage>
        <taxon>Eukaryota</taxon>
        <taxon>Metazoa</taxon>
        <taxon>Chordata</taxon>
        <taxon>Craniata</taxon>
        <taxon>Vertebrata</taxon>
        <taxon>Euteleostomi</taxon>
        <taxon>Archelosauria</taxon>
        <taxon>Archosauria</taxon>
        <taxon>Dinosauria</taxon>
        <taxon>Saurischia</taxon>
        <taxon>Theropoda</taxon>
        <taxon>Coelurosauria</taxon>
        <taxon>Aves</taxon>
        <taxon>Neognathae</taxon>
        <taxon>Galloanserae</taxon>
        <taxon>Galliformes</taxon>
        <taxon>Phasianidae</taxon>
        <taxon>Phasianinae</taxon>
        <taxon>Gallus</taxon>
    </lineage>
</organism>
<dbReference type="PANTHER" id="PTHR33331:SF13">
    <property type="entry name" value="COILED-COIL DOMAIN CONTAINING 162"/>
    <property type="match status" value="1"/>
</dbReference>
<keyword evidence="4" id="KW-1185">Reference proteome</keyword>
<evidence type="ECO:0000256" key="2">
    <source>
        <dbReference type="SAM" id="MobiDB-lite"/>
    </source>
</evidence>
<dbReference type="Proteomes" id="UP000000539">
    <property type="component" value="Chromosome 3"/>
</dbReference>
<name>A0A8V0YN73_CHICK</name>
<dbReference type="Ensembl" id="ENSGALT00010034278.1">
    <property type="protein sequence ID" value="ENSGALP00010020139.1"/>
    <property type="gene ID" value="ENSGALG00010014210.1"/>
</dbReference>
<reference evidence="3" key="3">
    <citation type="submission" date="2025-09" db="UniProtKB">
        <authorList>
            <consortium name="Ensembl"/>
        </authorList>
    </citation>
    <scope>IDENTIFICATION</scope>
    <source>
        <strain evidence="3">broiler</strain>
    </source>
</reference>
<keyword evidence="1" id="KW-0175">Coiled coil</keyword>
<gene>
    <name evidence="3" type="primary">CCDC162</name>
</gene>
<feature type="region of interest" description="Disordered" evidence="2">
    <location>
        <begin position="1396"/>
        <end position="1425"/>
    </location>
</feature>
<sequence>MACSEEDAGDSNSRKLQGSYRKMNERGYGYMSTWQLLGLEEGPATANKEDAVTRGAYLSFLLLRHLRLRELKRVCLGILNYFRSVERSLTISIAGLNLKAGHLIPSTEDTSWISAAKGGTGASGGLHSQPYVHYTPADYKVHSTQFMEFAEVENHDDFHTHEDGYIHTQDQRGAYIIYDVALEDLKELENHLLLVASQYIEKDKSNVTCGKSSGSNILEWAHASVDRFAVLFDLWTCETALLEKKCQIDVQREYLPKIWRKGQKGGISEFGLPYNVITKQLVSLNTCCPASKNIYLLEFHPSLGLVCSIPKALECIYQKFYSICRPRTASRAIKLEKQMLQVVLDEWLTMEKPECFYSSQVQKDLFAEVLIEDPVLVQEIALSLLEMGANEGRKEGKARQLFVLDSFSMLLELITLRHRLIEVATESARLASLYKAFAMEAGFGEFHLYLRPVHFEFALHKEKADHLPPTFITSLLEDDSCVDRYIPSSLPLSIQEIDSHVGKFSFRTRDGVMQLLCPSGIKNMQLILACQVIQKNALLAAVQQASFCYLVQFTHSLDIKEGNVSLTSQSSSASGRNSVSGSQAEDQLLPAATPATSFSPGRSSYLHPAFHRPPEAFVSIQLEKLGPRDMMLNTFIHKKETLGSRMENPDEVLQLKRDIIAEYCLKMNQRVSQHALRGQLIAFYNSLRSLLDDFPVVRDKYFIIGLSQGKKEQELKENFAADPRSFHPRPRYLLSPDGCTFLNLWFIPHPTEVLIMFKMLPEKAALKALRLSLQIVGAFHDVVAYLLAFAQLGNSPSSFCALNPEPLTPDWGGTGRIGTELQEIQRMIDSLQNPQDPREVAQLLAAHRDIMFLQFDAAIRHRLRETFLSSGNVSAYQSLTDRIYHALPPLSNCVIPSVFAAQLRLPQLLDVQSCRTLMHFPWRTFLMDGGLFPVTINNTINLNYNMQLCLCDLNDADRRVAHGELAAMQFLMEDVLQNHNDSAVNDHADCQALLANSKQQNSAEMTDPSANRLQSRKKTCKLLPSHHDPVTSYNLLKSFLVLWKQLEILKAEWGRLKLGTEDIDTVPLYKEFCEQYGMEILRPAMKAMARQMGIEEDFREPVTSTQHVLPPRGVSEIEMKVYQLQKLLESLEIHMIHDVQKKVKQEMTLVISERARQESSLPTELWKHKVMQENFSVVRPQIVETFVQRLMENYEGSDTEVTFKKSHLQQCLTVLGCDIMARERSNFETYSMFYENILQQLHRLLYQKEQELHAVEDGGNQNDMSLTQIAGLSHEMIMEITALRARLTDLEDENAGLKEKIREEVRDEYESLVRNLFGTCVHLKGKLDIYRLSIEQRVLEIISEVRREGVDNMIDLKKKFGSPETNDDLEEHLSKEALQNKKECLNAKMMAEQEVTSLQGQLTSARKALEKSQAENDKRKKQLHKQKQMLLEMEHQKTQEARKRQILSVAKAQNMEKVLEEMEEKKQKLKFLVKEAEKPSKTGQLQQKRPKTAMQQIRSQLTQEFSLNLEAFQNIDELPCQVYDLEAAVSQRNVTAGSAAQLQNNKIATFTQLEDYKQEPLNSDPRSSTVRRRNTQRPKTVPSRWKQSAADRLLPHLNEKSLPTVFTQLQEHRLLQK</sequence>
<feature type="region of interest" description="Disordered" evidence="2">
    <location>
        <begin position="1556"/>
        <end position="1589"/>
    </location>
</feature>
<evidence type="ECO:0000256" key="1">
    <source>
        <dbReference type="SAM" id="Coils"/>
    </source>
</evidence>
<evidence type="ECO:0000313" key="3">
    <source>
        <dbReference type="Ensembl" id="ENSGALP00010020139.1"/>
    </source>
</evidence>
<feature type="coiled-coil region" evidence="1">
    <location>
        <begin position="1273"/>
        <end position="1307"/>
    </location>
</feature>
<dbReference type="OrthoDB" id="76966at2759"/>
<evidence type="ECO:0007829" key="5">
    <source>
        <dbReference type="PeptideAtlas" id="A0A8V0YN73"/>
    </source>
</evidence>
<dbReference type="PANTHER" id="PTHR33331">
    <property type="entry name" value="COILED-COIL DOMAIN-CONTAINING PROTEIN 162"/>
    <property type="match status" value="1"/>
</dbReference>
<keyword evidence="5" id="KW-1267">Proteomics identification</keyword>
<dbReference type="InterPro" id="IPR040401">
    <property type="entry name" value="CCDC162"/>
</dbReference>
<accession>A0A8V0YN73</accession>
<reference evidence="3" key="2">
    <citation type="submission" date="2025-08" db="UniProtKB">
        <authorList>
            <consortium name="Ensembl"/>
        </authorList>
    </citation>
    <scope>IDENTIFICATION</scope>
    <source>
        <strain evidence="3">broiler</strain>
    </source>
</reference>
<protein>
    <recommendedName>
        <fullName evidence="6">DUF4549 domain-containing protein</fullName>
    </recommendedName>
</protein>